<accession>A0A9D4HXI5</accession>
<organism evidence="1 2">
    <name type="scientific">Dreissena polymorpha</name>
    <name type="common">Zebra mussel</name>
    <name type="synonym">Mytilus polymorpha</name>
    <dbReference type="NCBI Taxonomy" id="45954"/>
    <lineage>
        <taxon>Eukaryota</taxon>
        <taxon>Metazoa</taxon>
        <taxon>Spiralia</taxon>
        <taxon>Lophotrochozoa</taxon>
        <taxon>Mollusca</taxon>
        <taxon>Bivalvia</taxon>
        <taxon>Autobranchia</taxon>
        <taxon>Heteroconchia</taxon>
        <taxon>Euheterodonta</taxon>
        <taxon>Imparidentia</taxon>
        <taxon>Neoheterodontei</taxon>
        <taxon>Myida</taxon>
        <taxon>Dreissenoidea</taxon>
        <taxon>Dreissenidae</taxon>
        <taxon>Dreissena</taxon>
    </lineage>
</organism>
<reference evidence="1" key="2">
    <citation type="submission" date="2020-11" db="EMBL/GenBank/DDBJ databases">
        <authorList>
            <person name="McCartney M.A."/>
            <person name="Auch B."/>
            <person name="Kono T."/>
            <person name="Mallez S."/>
            <person name="Becker A."/>
            <person name="Gohl D.M."/>
            <person name="Silverstein K.A.T."/>
            <person name="Koren S."/>
            <person name="Bechman K.B."/>
            <person name="Herman A."/>
            <person name="Abrahante J.E."/>
            <person name="Garbe J."/>
        </authorList>
    </citation>
    <scope>NUCLEOTIDE SEQUENCE</scope>
    <source>
        <strain evidence="1">Duluth1</strain>
        <tissue evidence="1">Whole animal</tissue>
    </source>
</reference>
<evidence type="ECO:0000313" key="1">
    <source>
        <dbReference type="EMBL" id="KAH3738970.1"/>
    </source>
</evidence>
<gene>
    <name evidence="1" type="ORF">DPMN_045614</name>
</gene>
<sequence>MQCILVSDEMYTYIMFNYDQEQFSIRPLPEVSVASGYTHVDFQGTILSDRHNFTKLNQETNVIPGTSQRFLKTNIIILRLL</sequence>
<keyword evidence="2" id="KW-1185">Reference proteome</keyword>
<comment type="caution">
    <text evidence="1">The sequence shown here is derived from an EMBL/GenBank/DDBJ whole genome shotgun (WGS) entry which is preliminary data.</text>
</comment>
<evidence type="ECO:0000313" key="2">
    <source>
        <dbReference type="Proteomes" id="UP000828390"/>
    </source>
</evidence>
<protein>
    <submittedName>
        <fullName evidence="1">Uncharacterized protein</fullName>
    </submittedName>
</protein>
<dbReference type="AlphaFoldDB" id="A0A9D4HXI5"/>
<proteinExistence type="predicted"/>
<dbReference type="EMBL" id="JAIWYP010000011">
    <property type="protein sequence ID" value="KAH3738970.1"/>
    <property type="molecule type" value="Genomic_DNA"/>
</dbReference>
<name>A0A9D4HXI5_DREPO</name>
<reference evidence="1" key="1">
    <citation type="journal article" date="2019" name="bioRxiv">
        <title>The Genome of the Zebra Mussel, Dreissena polymorpha: A Resource for Invasive Species Research.</title>
        <authorList>
            <person name="McCartney M.A."/>
            <person name="Auch B."/>
            <person name="Kono T."/>
            <person name="Mallez S."/>
            <person name="Zhang Y."/>
            <person name="Obille A."/>
            <person name="Becker A."/>
            <person name="Abrahante J.E."/>
            <person name="Garbe J."/>
            <person name="Badalamenti J.P."/>
            <person name="Herman A."/>
            <person name="Mangelson H."/>
            <person name="Liachko I."/>
            <person name="Sullivan S."/>
            <person name="Sone E.D."/>
            <person name="Koren S."/>
            <person name="Silverstein K.A.T."/>
            <person name="Beckman K.B."/>
            <person name="Gohl D.M."/>
        </authorList>
    </citation>
    <scope>NUCLEOTIDE SEQUENCE</scope>
    <source>
        <strain evidence="1">Duluth1</strain>
        <tissue evidence="1">Whole animal</tissue>
    </source>
</reference>
<dbReference type="Proteomes" id="UP000828390">
    <property type="component" value="Unassembled WGS sequence"/>
</dbReference>